<name>A0A3S8ZAP7_9ACTO</name>
<dbReference type="GO" id="GO:0003676">
    <property type="term" value="F:nucleic acid binding"/>
    <property type="evidence" value="ECO:0007669"/>
    <property type="project" value="InterPro"/>
</dbReference>
<organism evidence="2 3">
    <name type="scientific">Flaviflexus salsibiostraticola</name>
    <dbReference type="NCBI Taxonomy" id="1282737"/>
    <lineage>
        <taxon>Bacteria</taxon>
        <taxon>Bacillati</taxon>
        <taxon>Actinomycetota</taxon>
        <taxon>Actinomycetes</taxon>
        <taxon>Actinomycetales</taxon>
        <taxon>Actinomycetaceae</taxon>
        <taxon>Flaviflexus</taxon>
    </lineage>
</organism>
<dbReference type="InterPro" id="IPR002059">
    <property type="entry name" value="CSP_DNA-bd"/>
</dbReference>
<accession>A0A3S8ZAP7</accession>
<dbReference type="SMART" id="SM00357">
    <property type="entry name" value="CSP"/>
    <property type="match status" value="1"/>
</dbReference>
<dbReference type="OrthoDB" id="7477356at2"/>
<dbReference type="PROSITE" id="PS51857">
    <property type="entry name" value="CSD_2"/>
    <property type="match status" value="1"/>
</dbReference>
<evidence type="ECO:0000313" key="3">
    <source>
        <dbReference type="Proteomes" id="UP000270021"/>
    </source>
</evidence>
<proteinExistence type="predicted"/>
<dbReference type="InterPro" id="IPR011129">
    <property type="entry name" value="CSD"/>
</dbReference>
<dbReference type="PRINTS" id="PR00050">
    <property type="entry name" value="COLDSHOCK"/>
</dbReference>
<gene>
    <name evidence="2" type="ORF">EJO69_09620</name>
</gene>
<dbReference type="SUPFAM" id="SSF50249">
    <property type="entry name" value="Nucleic acid-binding proteins"/>
    <property type="match status" value="1"/>
</dbReference>
<dbReference type="Gene3D" id="2.40.50.140">
    <property type="entry name" value="Nucleic acid-binding proteins"/>
    <property type="match status" value="1"/>
</dbReference>
<protein>
    <submittedName>
        <fullName evidence="2">Cold shock domain-containing protein</fullName>
    </submittedName>
</protein>
<evidence type="ECO:0000259" key="1">
    <source>
        <dbReference type="PROSITE" id="PS51857"/>
    </source>
</evidence>
<dbReference type="Pfam" id="PF00313">
    <property type="entry name" value="CSD"/>
    <property type="match status" value="1"/>
</dbReference>
<feature type="domain" description="CSD" evidence="1">
    <location>
        <begin position="1"/>
        <end position="63"/>
    </location>
</feature>
<dbReference type="KEGG" id="fsl:EJO69_09620"/>
<reference evidence="2 3" key="1">
    <citation type="submission" date="2018-12" db="EMBL/GenBank/DDBJ databases">
        <title>Complete genome sequence of Flaviflexus salsibiostraticola KCTC 33148.</title>
        <authorList>
            <person name="Bae J.-W."/>
        </authorList>
    </citation>
    <scope>NUCLEOTIDE SEQUENCE [LARGE SCALE GENOMIC DNA]</scope>
    <source>
        <strain evidence="2 3">KCTC 33148</strain>
    </source>
</reference>
<sequence>MPTGKVKFFSQDKGFGYITGDDGRDVYFPASVLPAGARPRKGAPVEYSVAEGRRGLHALSVELKEAPVSLAKAARREPEDMVPIIEDLIRLLDSASTQLRRGRYPEGSPRIAQALRTLASEFDA</sequence>
<dbReference type="AlphaFoldDB" id="A0A3S8ZAP7"/>
<keyword evidence="3" id="KW-1185">Reference proteome</keyword>
<dbReference type="Proteomes" id="UP000270021">
    <property type="component" value="Chromosome"/>
</dbReference>
<dbReference type="RefSeq" id="WP_126041359.1">
    <property type="nucleotide sequence ID" value="NZ_CP034438.1"/>
</dbReference>
<evidence type="ECO:0000313" key="2">
    <source>
        <dbReference type="EMBL" id="AZN30535.1"/>
    </source>
</evidence>
<dbReference type="EMBL" id="CP034438">
    <property type="protein sequence ID" value="AZN30535.1"/>
    <property type="molecule type" value="Genomic_DNA"/>
</dbReference>
<dbReference type="InterPro" id="IPR012340">
    <property type="entry name" value="NA-bd_OB-fold"/>
</dbReference>